<dbReference type="OrthoDB" id="5596610at2759"/>
<accession>F4PDB7</accession>
<dbReference type="AlphaFoldDB" id="F4PDB7"/>
<evidence type="ECO:0000313" key="2">
    <source>
        <dbReference type="Proteomes" id="UP000007241"/>
    </source>
</evidence>
<gene>
    <name evidence="1" type="ORF">BATDEDRAFT_36195</name>
</gene>
<dbReference type="RefSeq" id="XP_006682653.1">
    <property type="nucleotide sequence ID" value="XM_006682590.1"/>
</dbReference>
<organism evidence="1 2">
    <name type="scientific">Batrachochytrium dendrobatidis (strain JAM81 / FGSC 10211)</name>
    <name type="common">Frog chytrid fungus</name>
    <dbReference type="NCBI Taxonomy" id="684364"/>
    <lineage>
        <taxon>Eukaryota</taxon>
        <taxon>Fungi</taxon>
        <taxon>Fungi incertae sedis</taxon>
        <taxon>Chytridiomycota</taxon>
        <taxon>Chytridiomycota incertae sedis</taxon>
        <taxon>Chytridiomycetes</taxon>
        <taxon>Rhizophydiales</taxon>
        <taxon>Rhizophydiales incertae sedis</taxon>
        <taxon>Batrachochytrium</taxon>
    </lineage>
</organism>
<dbReference type="HOGENOM" id="CLU_828965_0_0_1"/>
<reference evidence="1 2" key="1">
    <citation type="submission" date="2009-12" db="EMBL/GenBank/DDBJ databases">
        <title>The draft genome of Batrachochytrium dendrobatidis.</title>
        <authorList>
            <consortium name="US DOE Joint Genome Institute (JGI-PGF)"/>
            <person name="Kuo A."/>
            <person name="Salamov A."/>
            <person name="Schmutz J."/>
            <person name="Lucas S."/>
            <person name="Pitluck S."/>
            <person name="Rosenblum E."/>
            <person name="Stajich J."/>
            <person name="Eisen M."/>
            <person name="Grigoriev I.V."/>
        </authorList>
    </citation>
    <scope>NUCLEOTIDE SEQUENCE [LARGE SCALE GENOMIC DNA]</scope>
    <source>
        <strain evidence="2">JAM81 / FGSC 10211</strain>
    </source>
</reference>
<dbReference type="InParanoid" id="F4PDB7"/>
<name>F4PDB7_BATDJ</name>
<keyword evidence="2" id="KW-1185">Reference proteome</keyword>
<dbReference type="EMBL" id="GL882895">
    <property type="protein sequence ID" value="EGF76653.1"/>
    <property type="molecule type" value="Genomic_DNA"/>
</dbReference>
<proteinExistence type="predicted"/>
<protein>
    <submittedName>
        <fullName evidence="1">Expressed protein</fullName>
    </submittedName>
</protein>
<evidence type="ECO:0000313" key="1">
    <source>
        <dbReference type="EMBL" id="EGF76653.1"/>
    </source>
</evidence>
<sequence>MSCLDSTVTSGIPASPPPETSLFIPCGITEKCSIEPAFNLVSSPLSNTTQKYTVLPSPTSSPIMTVVSDATQESKDISSLIILPAAELVQTHSSLEVLDASPCSLVPASPVSPVHPSSSTCSNNSVSFIALNAPADEIQDSSVQLSPAVSRRIVVTFNPLVAVAQTFHKDDYDRSSISVAPLLRQDIIELLTYRAEMLHVTRQLTAYRDQLIMEKQRMYFMKLQQQQHQVMQQQLQQAWWMQQQQQQQRHFQMHPSQPMYNQTPMLDFIPTRNLSSTNNQDMFEAFNPTIDTLQYRPPHTISPIYMSDPHYNQMFKDNSSVVPPFSLSGSSTYYN</sequence>
<dbReference type="GeneID" id="18241006"/>
<dbReference type="Proteomes" id="UP000007241">
    <property type="component" value="Unassembled WGS sequence"/>
</dbReference>